<keyword evidence="1" id="KW-0285">Flavoprotein</keyword>
<evidence type="ECO:0000313" key="4">
    <source>
        <dbReference type="EMBL" id="AMJ41825.1"/>
    </source>
</evidence>
<dbReference type="InterPro" id="IPR029039">
    <property type="entry name" value="Flavoprotein-like_sf"/>
</dbReference>
<keyword evidence="2" id="KW-0288">FMN</keyword>
<dbReference type="AlphaFoldDB" id="A0A110A776"/>
<evidence type="ECO:0000313" key="7">
    <source>
        <dbReference type="Proteomes" id="UP000184204"/>
    </source>
</evidence>
<evidence type="ECO:0000259" key="3">
    <source>
        <dbReference type="Pfam" id="PF03358"/>
    </source>
</evidence>
<keyword evidence="6" id="KW-1185">Reference proteome</keyword>
<dbReference type="KEGG" id="cpro:CPRO_22480"/>
<evidence type="ECO:0000256" key="2">
    <source>
        <dbReference type="ARBA" id="ARBA00022643"/>
    </source>
</evidence>
<organism evidence="5 7">
    <name type="scientific">Anaerotignum propionicum DSM 1682</name>
    <dbReference type="NCBI Taxonomy" id="991789"/>
    <lineage>
        <taxon>Bacteria</taxon>
        <taxon>Bacillati</taxon>
        <taxon>Bacillota</taxon>
        <taxon>Clostridia</taxon>
        <taxon>Lachnospirales</taxon>
        <taxon>Anaerotignaceae</taxon>
        <taxon>Anaerotignum</taxon>
    </lineage>
</organism>
<evidence type="ECO:0000256" key="1">
    <source>
        <dbReference type="ARBA" id="ARBA00022630"/>
    </source>
</evidence>
<dbReference type="Proteomes" id="UP000068026">
    <property type="component" value="Chromosome"/>
</dbReference>
<proteinExistence type="predicted"/>
<dbReference type="Pfam" id="PF03358">
    <property type="entry name" value="FMN_red"/>
    <property type="match status" value="1"/>
</dbReference>
<dbReference type="PANTHER" id="PTHR43278">
    <property type="entry name" value="NAD(P)H-DEPENDENT FMN-CONTAINING OXIDOREDUCTASE YWQN-RELATED"/>
    <property type="match status" value="1"/>
</dbReference>
<dbReference type="OrthoDB" id="9790975at2"/>
<dbReference type="SUPFAM" id="SSF52218">
    <property type="entry name" value="Flavoproteins"/>
    <property type="match status" value="1"/>
</dbReference>
<reference evidence="7" key="3">
    <citation type="submission" date="2016-11" db="EMBL/GenBank/DDBJ databases">
        <authorList>
            <person name="Jaros S."/>
            <person name="Januszkiewicz K."/>
            <person name="Wedrychowicz H."/>
        </authorList>
    </citation>
    <scope>NUCLEOTIDE SEQUENCE [LARGE SCALE GENOMIC DNA]</scope>
    <source>
        <strain evidence="7">DSM 1682</strain>
    </source>
</reference>
<dbReference type="PANTHER" id="PTHR43278:SF4">
    <property type="entry name" value="NAD(P)H-DEPENDENT FMN-CONTAINING OXIDOREDUCTASE YWQN-RELATED"/>
    <property type="match status" value="1"/>
</dbReference>
<protein>
    <submittedName>
        <fullName evidence="4">Iron-sulfur flavoprotein</fullName>
    </submittedName>
    <submittedName>
        <fullName evidence="5">Multimeric flavodoxin WrbA</fullName>
    </submittedName>
</protein>
<name>A0A110A776_ANAPI</name>
<dbReference type="Proteomes" id="UP000184204">
    <property type="component" value="Unassembled WGS sequence"/>
</dbReference>
<dbReference type="RefSeq" id="WP_066051671.1">
    <property type="nucleotide sequence ID" value="NZ_CP014223.1"/>
</dbReference>
<evidence type="ECO:0000313" key="5">
    <source>
        <dbReference type="EMBL" id="SHF15779.1"/>
    </source>
</evidence>
<dbReference type="InterPro" id="IPR051796">
    <property type="entry name" value="ISF_SsuE-like"/>
</dbReference>
<accession>A0A110A776</accession>
<gene>
    <name evidence="4" type="ORF">CPRO_22480</name>
    <name evidence="5" type="ORF">SAMN02745151_02970</name>
</gene>
<reference evidence="6" key="2">
    <citation type="submission" date="2016-01" db="EMBL/GenBank/DDBJ databases">
        <authorList>
            <person name="Poehlein A."/>
            <person name="Schlien K."/>
            <person name="Gottschalk G."/>
            <person name="Buckel W."/>
            <person name="Daniel R."/>
        </authorList>
    </citation>
    <scope>NUCLEOTIDE SEQUENCE [LARGE SCALE GENOMIC DNA]</scope>
    <source>
        <strain evidence="6">X2</strain>
    </source>
</reference>
<evidence type="ECO:0000313" key="6">
    <source>
        <dbReference type="Proteomes" id="UP000068026"/>
    </source>
</evidence>
<dbReference type="EMBL" id="CP014223">
    <property type="protein sequence ID" value="AMJ41825.1"/>
    <property type="molecule type" value="Genomic_DNA"/>
</dbReference>
<dbReference type="InterPro" id="IPR005025">
    <property type="entry name" value="FMN_Rdtase-like_dom"/>
</dbReference>
<reference evidence="5" key="4">
    <citation type="submission" date="2016-11" db="EMBL/GenBank/DDBJ databases">
        <authorList>
            <person name="Varghese N."/>
            <person name="Submissions S."/>
        </authorList>
    </citation>
    <scope>NUCLEOTIDE SEQUENCE</scope>
    <source>
        <strain evidence="5">DSM 1682</strain>
    </source>
</reference>
<dbReference type="Gene3D" id="3.40.50.360">
    <property type="match status" value="1"/>
</dbReference>
<feature type="domain" description="NADPH-dependent FMN reductase-like" evidence="3">
    <location>
        <begin position="1"/>
        <end position="156"/>
    </location>
</feature>
<sequence length="210" mass="23242">MKVLMVNGSSNLKGCTFTALTEVGMALEKQGIDYEIFQLGPKPIRDCIGCGKCHEGKCIFNDDDVNRFVEMAQEADGFIFGSPVYYAHPSGRLLSFLDRAFYCSTTSPKNPFNFKPAAAVVSARRGGTTASFDVINKYFTIAMMPIVASSYWNMVHGNSPEEVKQDAEGLQTMRNIGVNMAWMLKNIEAGKNSGVSLPEVERTHRTNFIR</sequence>
<dbReference type="GO" id="GO:0016491">
    <property type="term" value="F:oxidoreductase activity"/>
    <property type="evidence" value="ECO:0007669"/>
    <property type="project" value="InterPro"/>
</dbReference>
<dbReference type="EMBL" id="FQUA01000022">
    <property type="protein sequence ID" value="SHF15779.1"/>
    <property type="molecule type" value="Genomic_DNA"/>
</dbReference>
<reference evidence="4 6" key="1">
    <citation type="journal article" date="2016" name="Genome Announc.">
        <title>Complete Genome Sequence of the Amino Acid-Fermenting Clostridium propionicum X2 (DSM 1682).</title>
        <authorList>
            <person name="Poehlein A."/>
            <person name="Schlien K."/>
            <person name="Chowdhury N.P."/>
            <person name="Gottschalk G."/>
            <person name="Buckel W."/>
            <person name="Daniel R."/>
        </authorList>
    </citation>
    <scope>NUCLEOTIDE SEQUENCE [LARGE SCALE GENOMIC DNA]</scope>
    <source>
        <strain evidence="4 6">X2</strain>
    </source>
</reference>